<name>A0ABS4G120_9CLOT</name>
<accession>A0ABS4G120</accession>
<evidence type="ECO:0000313" key="1">
    <source>
        <dbReference type="EMBL" id="MBP1918243.1"/>
    </source>
</evidence>
<reference evidence="1 2" key="1">
    <citation type="submission" date="2021-03" db="EMBL/GenBank/DDBJ databases">
        <title>Genomic Encyclopedia of Type Strains, Phase IV (KMG-IV): sequencing the most valuable type-strain genomes for metagenomic binning, comparative biology and taxonomic classification.</title>
        <authorList>
            <person name="Goeker M."/>
        </authorList>
    </citation>
    <scope>NUCLEOTIDE SEQUENCE [LARGE SCALE GENOMIC DNA]</scope>
    <source>
        <strain evidence="1 2">DSM 6139</strain>
    </source>
</reference>
<dbReference type="SUPFAM" id="SSF52540">
    <property type="entry name" value="P-loop containing nucleoside triphosphate hydrolases"/>
    <property type="match status" value="1"/>
</dbReference>
<dbReference type="RefSeq" id="WP_209458485.1">
    <property type="nucleotide sequence ID" value="NZ_JAGGKC010000004.1"/>
</dbReference>
<evidence type="ECO:0008006" key="3">
    <source>
        <dbReference type="Google" id="ProtNLM"/>
    </source>
</evidence>
<gene>
    <name evidence="1" type="ORF">J2Z34_000715</name>
</gene>
<dbReference type="Proteomes" id="UP001519271">
    <property type="component" value="Unassembled WGS sequence"/>
</dbReference>
<proteinExistence type="predicted"/>
<keyword evidence="2" id="KW-1185">Reference proteome</keyword>
<evidence type="ECO:0000313" key="2">
    <source>
        <dbReference type="Proteomes" id="UP001519271"/>
    </source>
</evidence>
<comment type="caution">
    <text evidence="1">The sequence shown here is derived from an EMBL/GenBank/DDBJ whole genome shotgun (WGS) entry which is preliminary data.</text>
</comment>
<dbReference type="Gene3D" id="3.40.50.300">
    <property type="entry name" value="P-loop containing nucleotide triphosphate hydrolases"/>
    <property type="match status" value="1"/>
</dbReference>
<organism evidence="1 2">
    <name type="scientific">Youngiibacter multivorans</name>
    <dbReference type="NCBI Taxonomy" id="937251"/>
    <lineage>
        <taxon>Bacteria</taxon>
        <taxon>Bacillati</taxon>
        <taxon>Bacillota</taxon>
        <taxon>Clostridia</taxon>
        <taxon>Eubacteriales</taxon>
        <taxon>Clostridiaceae</taxon>
        <taxon>Youngiibacter</taxon>
    </lineage>
</organism>
<protein>
    <recommendedName>
        <fullName evidence="3">CobQ/CobB/MinD/ParA nucleotide binding domain-containing protein</fullName>
    </recommendedName>
</protein>
<dbReference type="EMBL" id="JAGGKC010000004">
    <property type="protein sequence ID" value="MBP1918243.1"/>
    <property type="molecule type" value="Genomic_DNA"/>
</dbReference>
<sequence>MNKIFSVDITGKHNFLFVGEAGSGKSEVAINFARHLVEMDDKPVHFFDMDMTKPLFRSRDVMREIESLGIIFHHQEQFYDAPTLVGGVARLLKDEGCYVVMDIGGNDIGASAIGGFAPKVNNDYTDVYYVLNSYRPWSDNLDHIDGTLSAILRISHIKLEKVKMISNPNIGLTTSADEVIEGNKRMAEMIGLYKDIEFLCVKEELYEQVRNDTKIPVFPIHLFLTYEWNKV</sequence>
<dbReference type="InterPro" id="IPR027417">
    <property type="entry name" value="P-loop_NTPase"/>
</dbReference>